<organism evidence="2 3">
    <name type="scientific">Aspergillus vadensis (strain CBS 113365 / IMI 142717 / IBT 24658)</name>
    <dbReference type="NCBI Taxonomy" id="1448311"/>
    <lineage>
        <taxon>Eukaryota</taxon>
        <taxon>Fungi</taxon>
        <taxon>Dikarya</taxon>
        <taxon>Ascomycota</taxon>
        <taxon>Pezizomycotina</taxon>
        <taxon>Eurotiomycetes</taxon>
        <taxon>Eurotiomycetidae</taxon>
        <taxon>Eurotiales</taxon>
        <taxon>Aspergillaceae</taxon>
        <taxon>Aspergillus</taxon>
        <taxon>Aspergillus subgen. Circumdati</taxon>
    </lineage>
</organism>
<feature type="compositionally biased region" description="Polar residues" evidence="1">
    <location>
        <begin position="1"/>
        <end position="10"/>
    </location>
</feature>
<dbReference type="GeneID" id="37206774"/>
<name>A0A319CSE4_ASPVC</name>
<feature type="compositionally biased region" description="Basic and acidic residues" evidence="1">
    <location>
        <begin position="27"/>
        <end position="38"/>
    </location>
</feature>
<evidence type="ECO:0000313" key="3">
    <source>
        <dbReference type="Proteomes" id="UP000248405"/>
    </source>
</evidence>
<protein>
    <submittedName>
        <fullName evidence="2">Uncharacterized protein</fullName>
    </submittedName>
</protein>
<proteinExistence type="predicted"/>
<gene>
    <name evidence="2" type="ORF">BO88DRAFT_246653</name>
</gene>
<feature type="compositionally biased region" description="Basic and acidic residues" evidence="1">
    <location>
        <begin position="82"/>
        <end position="91"/>
    </location>
</feature>
<keyword evidence="3" id="KW-1185">Reference proteome</keyword>
<evidence type="ECO:0000256" key="1">
    <source>
        <dbReference type="SAM" id="MobiDB-lite"/>
    </source>
</evidence>
<feature type="region of interest" description="Disordered" evidence="1">
    <location>
        <begin position="1"/>
        <end position="94"/>
    </location>
</feature>
<dbReference type="EMBL" id="KZ821619">
    <property type="protein sequence ID" value="PYH71172.1"/>
    <property type="molecule type" value="Genomic_DNA"/>
</dbReference>
<evidence type="ECO:0000313" key="2">
    <source>
        <dbReference type="EMBL" id="PYH71172.1"/>
    </source>
</evidence>
<dbReference type="Proteomes" id="UP000248405">
    <property type="component" value="Unassembled WGS sequence"/>
</dbReference>
<feature type="compositionally biased region" description="Polar residues" evidence="1">
    <location>
        <begin position="59"/>
        <end position="71"/>
    </location>
</feature>
<accession>A0A319CSE4</accession>
<dbReference type="AlphaFoldDB" id="A0A319CSE4"/>
<feature type="compositionally biased region" description="Basic residues" evidence="1">
    <location>
        <begin position="72"/>
        <end position="81"/>
    </location>
</feature>
<dbReference type="RefSeq" id="XP_025564966.1">
    <property type="nucleotide sequence ID" value="XM_025702182.1"/>
</dbReference>
<sequence length="150" mass="16634">MVGRINNDQNDGTDRDASTQGSSPRAPGEKRGRTESRSKRGPANRPFTEDTPWPIDVVRQQSTPNQIIKNQNTKRTKKKESKKQSTGDPKRGRQAIVAPCVEECMTDAGRWRTQLRLIGSGREDGEGKQEESHGGPSLLVSIIILGNHNY</sequence>
<reference evidence="2" key="1">
    <citation type="submission" date="2016-12" db="EMBL/GenBank/DDBJ databases">
        <title>The genomes of Aspergillus section Nigri reveals drivers in fungal speciation.</title>
        <authorList>
            <consortium name="DOE Joint Genome Institute"/>
            <person name="Vesth T.C."/>
            <person name="Nybo J."/>
            <person name="Theobald S."/>
            <person name="Brandl J."/>
            <person name="Frisvad J.C."/>
            <person name="Nielsen K.F."/>
            <person name="Lyhne E.K."/>
            <person name="Kogle M.E."/>
            <person name="Kuo A."/>
            <person name="Riley R."/>
            <person name="Clum A."/>
            <person name="Nolan M."/>
            <person name="Lipzen A."/>
            <person name="Salamov A."/>
            <person name="Henrissat B."/>
            <person name="Wiebenga A."/>
            <person name="De Vries R.P."/>
            <person name="Grigoriev I.V."/>
            <person name="Mortensen U.H."/>
            <person name="Andersen M.R."/>
            <person name="Baker S.E."/>
        </authorList>
    </citation>
    <scope>NUCLEOTIDE SEQUENCE [LARGE SCALE GENOMIC DNA]</scope>
    <source>
        <strain evidence="2">CBS 113365</strain>
    </source>
</reference>